<dbReference type="EMBL" id="PYGK01000004">
    <property type="protein sequence ID" value="PSL31738.1"/>
    <property type="molecule type" value="Genomic_DNA"/>
</dbReference>
<dbReference type="Proteomes" id="UP000240978">
    <property type="component" value="Unassembled WGS sequence"/>
</dbReference>
<gene>
    <name evidence="1" type="ORF">CLV42_10432</name>
</gene>
<evidence type="ECO:0000313" key="2">
    <source>
        <dbReference type="Proteomes" id="UP000240978"/>
    </source>
</evidence>
<dbReference type="AlphaFoldDB" id="A0A2P8GCN3"/>
<proteinExistence type="predicted"/>
<accession>A0A2P8GCN3</accession>
<protein>
    <submittedName>
        <fullName evidence="1">Uncharacterized protein</fullName>
    </submittedName>
</protein>
<name>A0A2P8GCN3_9BACT</name>
<organism evidence="1 2">
    <name type="scientific">Chitinophaga ginsengisoli</name>
    <dbReference type="NCBI Taxonomy" id="363837"/>
    <lineage>
        <taxon>Bacteria</taxon>
        <taxon>Pseudomonadati</taxon>
        <taxon>Bacteroidota</taxon>
        <taxon>Chitinophagia</taxon>
        <taxon>Chitinophagales</taxon>
        <taxon>Chitinophagaceae</taxon>
        <taxon>Chitinophaga</taxon>
    </lineage>
</organism>
<keyword evidence="2" id="KW-1185">Reference proteome</keyword>
<comment type="caution">
    <text evidence="1">The sequence shown here is derived from an EMBL/GenBank/DDBJ whole genome shotgun (WGS) entry which is preliminary data.</text>
</comment>
<evidence type="ECO:0000313" key="1">
    <source>
        <dbReference type="EMBL" id="PSL31738.1"/>
    </source>
</evidence>
<reference evidence="1 2" key="1">
    <citation type="submission" date="2018-03" db="EMBL/GenBank/DDBJ databases">
        <title>Genomic Encyclopedia of Archaeal and Bacterial Type Strains, Phase II (KMG-II): from individual species to whole genera.</title>
        <authorList>
            <person name="Goeker M."/>
        </authorList>
    </citation>
    <scope>NUCLEOTIDE SEQUENCE [LARGE SCALE GENOMIC DNA]</scope>
    <source>
        <strain evidence="1 2">DSM 18107</strain>
    </source>
</reference>
<sequence length="63" mass="7262">MFPVQTRKKPIDNFPHPLEFPAILLLYCADGPYCVPLDTKYIIPNVVKRSHKGSVMVFLELYP</sequence>